<feature type="transmembrane region" description="Helical" evidence="1">
    <location>
        <begin position="38"/>
        <end position="59"/>
    </location>
</feature>
<dbReference type="AlphaFoldDB" id="G0N4F2"/>
<dbReference type="Proteomes" id="UP000008068">
    <property type="component" value="Unassembled WGS sequence"/>
</dbReference>
<sequence>MSANTHYFLRHSFSSYGTTAQHISSSETKTNSCFMVKVLYVILGIVLLFALVYSIGTVIKLCSSDNSNREAGYVTKSANARNNPRFFRETVDS</sequence>
<keyword evidence="3" id="KW-1185">Reference proteome</keyword>
<keyword evidence="1" id="KW-1133">Transmembrane helix</keyword>
<keyword evidence="1" id="KW-0812">Transmembrane</keyword>
<evidence type="ECO:0000313" key="3">
    <source>
        <dbReference type="Proteomes" id="UP000008068"/>
    </source>
</evidence>
<dbReference type="EMBL" id="GL379837">
    <property type="protein sequence ID" value="EGT52563.1"/>
    <property type="molecule type" value="Genomic_DNA"/>
</dbReference>
<keyword evidence="1" id="KW-0472">Membrane</keyword>
<dbReference type="InParanoid" id="G0N4F2"/>
<gene>
    <name evidence="2" type="ORF">CAEBREN_08641</name>
</gene>
<organism evidence="3">
    <name type="scientific">Caenorhabditis brenneri</name>
    <name type="common">Nematode worm</name>
    <dbReference type="NCBI Taxonomy" id="135651"/>
    <lineage>
        <taxon>Eukaryota</taxon>
        <taxon>Metazoa</taxon>
        <taxon>Ecdysozoa</taxon>
        <taxon>Nematoda</taxon>
        <taxon>Chromadorea</taxon>
        <taxon>Rhabditida</taxon>
        <taxon>Rhabditina</taxon>
        <taxon>Rhabditomorpha</taxon>
        <taxon>Rhabditoidea</taxon>
        <taxon>Rhabditidae</taxon>
        <taxon>Peloderinae</taxon>
        <taxon>Caenorhabditis</taxon>
    </lineage>
</organism>
<proteinExistence type="predicted"/>
<protein>
    <submittedName>
        <fullName evidence="2">Uncharacterized protein</fullName>
    </submittedName>
</protein>
<evidence type="ECO:0000256" key="1">
    <source>
        <dbReference type="SAM" id="Phobius"/>
    </source>
</evidence>
<name>G0N4F2_CAEBE</name>
<evidence type="ECO:0000313" key="2">
    <source>
        <dbReference type="EMBL" id="EGT52563.1"/>
    </source>
</evidence>
<reference evidence="3" key="1">
    <citation type="submission" date="2011-07" db="EMBL/GenBank/DDBJ databases">
        <authorList>
            <consortium name="Caenorhabditis brenneri Sequencing and Analysis Consortium"/>
            <person name="Wilson R.K."/>
        </authorList>
    </citation>
    <scope>NUCLEOTIDE SEQUENCE [LARGE SCALE GENOMIC DNA]</scope>
    <source>
        <strain evidence="3">PB2801</strain>
    </source>
</reference>
<accession>G0N4F2</accession>
<dbReference type="HOGENOM" id="CLU_2429021_0_0_1"/>